<proteinExistence type="inferred from homology"/>
<evidence type="ECO:0000313" key="10">
    <source>
        <dbReference type="RefSeq" id="XP_022088948.1"/>
    </source>
</evidence>
<dbReference type="RefSeq" id="XP_022088948.1">
    <property type="nucleotide sequence ID" value="XM_022233256.1"/>
</dbReference>
<organism evidence="8 10">
    <name type="scientific">Acanthaster planci</name>
    <name type="common">Crown-of-thorns starfish</name>
    <dbReference type="NCBI Taxonomy" id="133434"/>
    <lineage>
        <taxon>Eukaryota</taxon>
        <taxon>Metazoa</taxon>
        <taxon>Echinodermata</taxon>
        <taxon>Eleutherozoa</taxon>
        <taxon>Asterozoa</taxon>
        <taxon>Asteroidea</taxon>
        <taxon>Valvatacea</taxon>
        <taxon>Valvatida</taxon>
        <taxon>Acanthasteridae</taxon>
        <taxon>Acanthaster</taxon>
    </lineage>
</organism>
<dbReference type="InterPro" id="IPR007237">
    <property type="entry name" value="CD20-like"/>
</dbReference>
<evidence type="ECO:0000256" key="1">
    <source>
        <dbReference type="ARBA" id="ARBA00004141"/>
    </source>
</evidence>
<keyword evidence="4 7" id="KW-1133">Transmembrane helix</keyword>
<dbReference type="GO" id="GO:0016020">
    <property type="term" value="C:membrane"/>
    <property type="evidence" value="ECO:0007669"/>
    <property type="project" value="UniProtKB-SubCell"/>
</dbReference>
<dbReference type="AlphaFoldDB" id="A0A8B7Y6V5"/>
<comment type="subcellular location">
    <subcellularLocation>
        <location evidence="1">Membrane</location>
        <topology evidence="1">Multi-pass membrane protein</topology>
    </subcellularLocation>
</comment>
<comment type="similarity">
    <text evidence="2">Belongs to the MS4A family.</text>
</comment>
<feature type="transmembrane region" description="Helical" evidence="7">
    <location>
        <begin position="75"/>
        <end position="98"/>
    </location>
</feature>
<dbReference type="PANTHER" id="PTHR23320">
    <property type="entry name" value="MEMBRANE-SPANNING 4-DOMAINS SUBFAMILY A MS4A -RELATED"/>
    <property type="match status" value="1"/>
</dbReference>
<name>A0A8B7Y6V5_ACAPL</name>
<keyword evidence="3 7" id="KW-0812">Transmembrane</keyword>
<protein>
    <submittedName>
        <fullName evidence="9 10">Uncharacterized protein LOC110978332</fullName>
    </submittedName>
</protein>
<evidence type="ECO:0000313" key="9">
    <source>
        <dbReference type="RefSeq" id="XP_022088947.1"/>
    </source>
</evidence>
<dbReference type="OMA" id="RIGIDVC"/>
<evidence type="ECO:0000256" key="6">
    <source>
        <dbReference type="SAM" id="MobiDB-lite"/>
    </source>
</evidence>
<dbReference type="GeneID" id="110978332"/>
<dbReference type="Proteomes" id="UP000694845">
    <property type="component" value="Unplaced"/>
</dbReference>
<feature type="transmembrane region" description="Helical" evidence="7">
    <location>
        <begin position="110"/>
        <end position="132"/>
    </location>
</feature>
<feature type="transmembrane region" description="Helical" evidence="7">
    <location>
        <begin position="50"/>
        <end position="69"/>
    </location>
</feature>
<evidence type="ECO:0000256" key="7">
    <source>
        <dbReference type="SAM" id="Phobius"/>
    </source>
</evidence>
<sequence length="270" mass="28840">MSYPPPYEEFHREQQTDTQQQQQQTTVMIQPNPSASHQSSTRGSWKGLQITGYLHVVLGIVSVLFGILASVYKVFLYAIGIPIWTGIIFYIVTGVLGIAAGGKQRHSLVIGYMTMSIITAVAGCAVCVTHGIGVTIGGFQGCPDFGAYYSPFNFGCSSTSGTRAAINGLISALGVTEMIVAIVGASLCCCTFCCVRTPSQVVTYTPPQQGMAHFAVPPEVHLGNVVYPPHQVAMYPTQPQYPVQAIGQVMYPPTTPGQAQALPQEKPPLP</sequence>
<keyword evidence="5 7" id="KW-0472">Membrane</keyword>
<dbReference type="OrthoDB" id="10071849at2759"/>
<evidence type="ECO:0000313" key="8">
    <source>
        <dbReference type="Proteomes" id="UP000694845"/>
    </source>
</evidence>
<dbReference type="RefSeq" id="XP_022088947.1">
    <property type="nucleotide sequence ID" value="XM_022233255.1"/>
</dbReference>
<feature type="region of interest" description="Disordered" evidence="6">
    <location>
        <begin position="1"/>
        <end position="24"/>
    </location>
</feature>
<dbReference type="Pfam" id="PF04103">
    <property type="entry name" value="CD20"/>
    <property type="match status" value="1"/>
</dbReference>
<dbReference type="PANTHER" id="PTHR23320:SF165">
    <property type="entry name" value="MARVEL DOMAIN-CONTAINING PROTEIN"/>
    <property type="match status" value="1"/>
</dbReference>
<evidence type="ECO:0000256" key="4">
    <source>
        <dbReference type="ARBA" id="ARBA00022989"/>
    </source>
</evidence>
<reference evidence="9 10" key="1">
    <citation type="submission" date="2025-04" db="UniProtKB">
        <authorList>
            <consortium name="RefSeq"/>
        </authorList>
    </citation>
    <scope>IDENTIFICATION</scope>
</reference>
<keyword evidence="8" id="KW-1185">Reference proteome</keyword>
<accession>A0A8B7Y6V5</accession>
<evidence type="ECO:0000256" key="5">
    <source>
        <dbReference type="ARBA" id="ARBA00023136"/>
    </source>
</evidence>
<evidence type="ECO:0000256" key="2">
    <source>
        <dbReference type="ARBA" id="ARBA00009565"/>
    </source>
</evidence>
<dbReference type="InterPro" id="IPR030417">
    <property type="entry name" value="MS4A"/>
</dbReference>
<gene>
    <name evidence="9 10" type="primary">LOC110978332</name>
</gene>
<dbReference type="KEGG" id="aplc:110978332"/>
<evidence type="ECO:0000256" key="3">
    <source>
        <dbReference type="ARBA" id="ARBA00022692"/>
    </source>
</evidence>